<reference evidence="3" key="1">
    <citation type="submission" date="2017-02" db="UniProtKB">
        <authorList>
            <consortium name="WormBaseParasite"/>
        </authorList>
    </citation>
    <scope>IDENTIFICATION</scope>
</reference>
<evidence type="ECO:0000313" key="3">
    <source>
        <dbReference type="WBParaSite" id="HNAJ_0000705601-mRNA-1"/>
    </source>
</evidence>
<proteinExistence type="predicted"/>
<dbReference type="STRING" id="102285.A0A0R3TJ15"/>
<reference evidence="1 2" key="2">
    <citation type="submission" date="2018-11" db="EMBL/GenBank/DDBJ databases">
        <authorList>
            <consortium name="Pathogen Informatics"/>
        </authorList>
    </citation>
    <scope>NUCLEOTIDE SEQUENCE [LARGE SCALE GENOMIC DNA]</scope>
</reference>
<keyword evidence="2" id="KW-1185">Reference proteome</keyword>
<sequence length="131" mass="14452">MSLFVHNLGLRIVDPFSPNSSFLLSRETLGSHNILYATVLLDLTCLFLNTDTTSRSLETYLVGLSIMLDCLPGLSMTTALGLEKLASTIFVREYNTGNFELALLFAEKAVDTIKHLGNQRCMQYASAISVK</sequence>
<evidence type="ECO:0000313" key="1">
    <source>
        <dbReference type="EMBL" id="VDO02912.1"/>
    </source>
</evidence>
<gene>
    <name evidence="1" type="ORF">HNAJ_LOCUS7052</name>
</gene>
<organism evidence="3">
    <name type="scientific">Rodentolepis nana</name>
    <name type="common">Dwarf tapeworm</name>
    <name type="synonym">Hymenolepis nana</name>
    <dbReference type="NCBI Taxonomy" id="102285"/>
    <lineage>
        <taxon>Eukaryota</taxon>
        <taxon>Metazoa</taxon>
        <taxon>Spiralia</taxon>
        <taxon>Lophotrochozoa</taxon>
        <taxon>Platyhelminthes</taxon>
        <taxon>Cestoda</taxon>
        <taxon>Eucestoda</taxon>
        <taxon>Cyclophyllidea</taxon>
        <taxon>Hymenolepididae</taxon>
        <taxon>Rodentolepis</taxon>
    </lineage>
</organism>
<name>A0A0R3TJ15_RODNA</name>
<accession>A0A0R3TJ15</accession>
<dbReference type="OrthoDB" id="7103806at2759"/>
<dbReference type="Proteomes" id="UP000278807">
    <property type="component" value="Unassembled WGS sequence"/>
</dbReference>
<dbReference type="EMBL" id="UZAE01010007">
    <property type="protein sequence ID" value="VDO02912.1"/>
    <property type="molecule type" value="Genomic_DNA"/>
</dbReference>
<protein>
    <submittedName>
        <fullName evidence="3">Pentatricopeptide repeat-containing protein</fullName>
    </submittedName>
</protein>
<dbReference type="WBParaSite" id="HNAJ_0000705601-mRNA-1">
    <property type="protein sequence ID" value="HNAJ_0000705601-mRNA-1"/>
    <property type="gene ID" value="HNAJ_0000705601"/>
</dbReference>
<evidence type="ECO:0000313" key="2">
    <source>
        <dbReference type="Proteomes" id="UP000278807"/>
    </source>
</evidence>
<dbReference type="AlphaFoldDB" id="A0A0R3TJ15"/>